<comment type="caution">
    <text evidence="1">The sequence shown here is derived from an EMBL/GenBank/DDBJ whole genome shotgun (WGS) entry which is preliminary data.</text>
</comment>
<reference evidence="2" key="1">
    <citation type="journal article" date="2019" name="Int. J. Syst. Evol. Microbiol.">
        <title>The Global Catalogue of Microorganisms (GCM) 10K type strain sequencing project: providing services to taxonomists for standard genome sequencing and annotation.</title>
        <authorList>
            <consortium name="The Broad Institute Genomics Platform"/>
            <consortium name="The Broad Institute Genome Sequencing Center for Infectious Disease"/>
            <person name="Wu L."/>
            <person name="Ma J."/>
        </authorList>
    </citation>
    <scope>NUCLEOTIDE SEQUENCE [LARGE SCALE GENOMIC DNA]</scope>
    <source>
        <strain evidence="2">CCUG 61948</strain>
    </source>
</reference>
<keyword evidence="2" id="KW-1185">Reference proteome</keyword>
<sequence>MGISGLAQKQLERTIDARSVSLLQIDAANCFEVKIETGDTDYIVVTARLEGEYTKDLDLKVYENGRTLEINAGFKDTFINPNDKLSAHKVVSIALHILLPKWKNVQLYGTNARVVAQGDYEDMNIVLADGSCELDQVGRNVRVSTQSGNITMKAKSGSIAASSKYGLVNKMVLPKGANRYNLSTVTGNIELKKPK</sequence>
<dbReference type="Gene3D" id="2.160.20.120">
    <property type="match status" value="1"/>
</dbReference>
<evidence type="ECO:0000313" key="1">
    <source>
        <dbReference type="EMBL" id="MFD0799085.1"/>
    </source>
</evidence>
<organism evidence="1 2">
    <name type="scientific">Maribacter chungangensis</name>
    <dbReference type="NCBI Taxonomy" id="1069117"/>
    <lineage>
        <taxon>Bacteria</taxon>
        <taxon>Pseudomonadati</taxon>
        <taxon>Bacteroidota</taxon>
        <taxon>Flavobacteriia</taxon>
        <taxon>Flavobacteriales</taxon>
        <taxon>Flavobacteriaceae</taxon>
        <taxon>Maribacter</taxon>
    </lineage>
</organism>
<evidence type="ECO:0008006" key="3">
    <source>
        <dbReference type="Google" id="ProtNLM"/>
    </source>
</evidence>
<gene>
    <name evidence="1" type="ORF">ACFQZJ_16545</name>
</gene>
<dbReference type="EMBL" id="JBHTHY010000014">
    <property type="protein sequence ID" value="MFD0799085.1"/>
    <property type="molecule type" value="Genomic_DNA"/>
</dbReference>
<protein>
    <recommendedName>
        <fullName evidence="3">Adhesin domain-containing protein</fullName>
    </recommendedName>
</protein>
<proteinExistence type="predicted"/>
<name>A0ABW3B7L9_9FLAO</name>
<evidence type="ECO:0000313" key="2">
    <source>
        <dbReference type="Proteomes" id="UP001597012"/>
    </source>
</evidence>
<dbReference type="RefSeq" id="WP_379935989.1">
    <property type="nucleotide sequence ID" value="NZ_JBHTHY010000014.1"/>
</dbReference>
<dbReference type="Proteomes" id="UP001597012">
    <property type="component" value="Unassembled WGS sequence"/>
</dbReference>
<accession>A0ABW3B7L9</accession>